<feature type="domain" description="Reverse transcriptase" evidence="1">
    <location>
        <begin position="1"/>
        <end position="120"/>
    </location>
</feature>
<dbReference type="Gene3D" id="3.10.10.10">
    <property type="entry name" value="HIV Type 1 Reverse Transcriptase, subunit A, domain 1"/>
    <property type="match status" value="1"/>
</dbReference>
<keyword evidence="2" id="KW-0548">Nucleotidyltransferase</keyword>
<dbReference type="CDD" id="cd01647">
    <property type="entry name" value="RT_LTR"/>
    <property type="match status" value="1"/>
</dbReference>
<dbReference type="FunFam" id="3.30.70.270:FF:000003">
    <property type="entry name" value="Transposon Ty3-G Gag-Pol polyprotein"/>
    <property type="match status" value="1"/>
</dbReference>
<dbReference type="EMBL" id="KZ503583">
    <property type="protein sequence ID" value="PKU62796.1"/>
    <property type="molecule type" value="Genomic_DNA"/>
</dbReference>
<protein>
    <submittedName>
        <fullName evidence="2">RNA-directed DNA polymerase</fullName>
    </submittedName>
</protein>
<name>A0A2I0VHA4_9ASPA</name>
<evidence type="ECO:0000313" key="2">
    <source>
        <dbReference type="EMBL" id="PKU62796.1"/>
    </source>
</evidence>
<proteinExistence type="predicted"/>
<dbReference type="InterPro" id="IPR053134">
    <property type="entry name" value="RNA-dir_DNA_polymerase"/>
</dbReference>
<reference evidence="2 3" key="2">
    <citation type="journal article" date="2017" name="Nature">
        <title>The Apostasia genome and the evolution of orchids.</title>
        <authorList>
            <person name="Zhang G.Q."/>
            <person name="Liu K.W."/>
            <person name="Li Z."/>
            <person name="Lohaus R."/>
            <person name="Hsiao Y.Y."/>
            <person name="Niu S.C."/>
            <person name="Wang J.Y."/>
            <person name="Lin Y.C."/>
            <person name="Xu Q."/>
            <person name="Chen L.J."/>
            <person name="Yoshida K."/>
            <person name="Fujiwara S."/>
            <person name="Wang Z.W."/>
            <person name="Zhang Y.Q."/>
            <person name="Mitsuda N."/>
            <person name="Wang M."/>
            <person name="Liu G.H."/>
            <person name="Pecoraro L."/>
            <person name="Huang H.X."/>
            <person name="Xiao X.J."/>
            <person name="Lin M."/>
            <person name="Wu X.Y."/>
            <person name="Wu W.L."/>
            <person name="Chen Y.Y."/>
            <person name="Chang S.B."/>
            <person name="Sakamoto S."/>
            <person name="Ohme-Takagi M."/>
            <person name="Yagi M."/>
            <person name="Zeng S.J."/>
            <person name="Shen C.Y."/>
            <person name="Yeh C.M."/>
            <person name="Luo Y.B."/>
            <person name="Tsai W.C."/>
            <person name="Van de Peer Y."/>
            <person name="Liu Z.J."/>
        </authorList>
    </citation>
    <scope>NUCLEOTIDE SEQUENCE [LARGE SCALE GENOMIC DNA]</scope>
    <source>
        <tissue evidence="2">The whole plant</tissue>
    </source>
</reference>
<dbReference type="AlphaFoldDB" id="A0A2I0VHA4"/>
<dbReference type="InterPro" id="IPR000477">
    <property type="entry name" value="RT_dom"/>
</dbReference>
<reference evidence="2 3" key="1">
    <citation type="journal article" date="2016" name="Sci. Rep.">
        <title>The Dendrobium catenatum Lindl. genome sequence provides insights into polysaccharide synthase, floral development and adaptive evolution.</title>
        <authorList>
            <person name="Zhang G.Q."/>
            <person name="Xu Q."/>
            <person name="Bian C."/>
            <person name="Tsai W.C."/>
            <person name="Yeh C.M."/>
            <person name="Liu K.W."/>
            <person name="Yoshida K."/>
            <person name="Zhang L.S."/>
            <person name="Chang S.B."/>
            <person name="Chen F."/>
            <person name="Shi Y."/>
            <person name="Su Y.Y."/>
            <person name="Zhang Y.Q."/>
            <person name="Chen L.J."/>
            <person name="Yin Y."/>
            <person name="Lin M."/>
            <person name="Huang H."/>
            <person name="Deng H."/>
            <person name="Wang Z.W."/>
            <person name="Zhu S.L."/>
            <person name="Zhao X."/>
            <person name="Deng C."/>
            <person name="Niu S.C."/>
            <person name="Huang J."/>
            <person name="Wang M."/>
            <person name="Liu G.H."/>
            <person name="Yang H.J."/>
            <person name="Xiao X.J."/>
            <person name="Hsiao Y.Y."/>
            <person name="Wu W.L."/>
            <person name="Chen Y.Y."/>
            <person name="Mitsuda N."/>
            <person name="Ohme-Takagi M."/>
            <person name="Luo Y.B."/>
            <person name="Van de Peer Y."/>
            <person name="Liu Z.J."/>
        </authorList>
    </citation>
    <scope>NUCLEOTIDE SEQUENCE [LARGE SCALE GENOMIC DNA]</scope>
    <source>
        <tissue evidence="2">The whole plant</tissue>
    </source>
</reference>
<keyword evidence="2" id="KW-0808">Transferase</keyword>
<dbReference type="SUPFAM" id="SSF56672">
    <property type="entry name" value="DNA/RNA polymerases"/>
    <property type="match status" value="1"/>
</dbReference>
<evidence type="ECO:0000313" key="3">
    <source>
        <dbReference type="Proteomes" id="UP000233837"/>
    </source>
</evidence>
<dbReference type="Gene3D" id="3.30.70.270">
    <property type="match status" value="1"/>
</dbReference>
<dbReference type="GO" id="GO:0003964">
    <property type="term" value="F:RNA-directed DNA polymerase activity"/>
    <property type="evidence" value="ECO:0007669"/>
    <property type="project" value="UniProtKB-KW"/>
</dbReference>
<dbReference type="PROSITE" id="PS50878">
    <property type="entry name" value="RT_POL"/>
    <property type="match status" value="1"/>
</dbReference>
<organism evidence="2 3">
    <name type="scientific">Dendrobium catenatum</name>
    <dbReference type="NCBI Taxonomy" id="906689"/>
    <lineage>
        <taxon>Eukaryota</taxon>
        <taxon>Viridiplantae</taxon>
        <taxon>Streptophyta</taxon>
        <taxon>Embryophyta</taxon>
        <taxon>Tracheophyta</taxon>
        <taxon>Spermatophyta</taxon>
        <taxon>Magnoliopsida</taxon>
        <taxon>Liliopsida</taxon>
        <taxon>Asparagales</taxon>
        <taxon>Orchidaceae</taxon>
        <taxon>Epidendroideae</taxon>
        <taxon>Malaxideae</taxon>
        <taxon>Dendrobiinae</taxon>
        <taxon>Dendrobium</taxon>
    </lineage>
</organism>
<dbReference type="InterPro" id="IPR043502">
    <property type="entry name" value="DNA/RNA_pol_sf"/>
</dbReference>
<dbReference type="PANTHER" id="PTHR24559:SF450">
    <property type="entry name" value="RNA-DIRECTED DNA POLYMERASE HOMOLOG"/>
    <property type="match status" value="1"/>
</dbReference>
<sequence>MMFSKIDLKSRYPHIRMRPFDIQKIAFRTHEGHYEFLVMPFRLTNTLATFQSLMNNVFQPYLCKFVLVFFDDILVYSWSEAEHVEHLRVVLVTLKEYQMYANLKKCSFSQQRVEYLGHVVSKSGVVVDLSKIEAMLEWPLSKTLMWAPKIRPRPPLALLIRRGSFNELSSKVNFGRQMGL</sequence>
<accession>A0A2I0VHA4</accession>
<keyword evidence="3" id="KW-1185">Reference proteome</keyword>
<keyword evidence="2" id="KW-0695">RNA-directed DNA polymerase</keyword>
<dbReference type="PANTHER" id="PTHR24559">
    <property type="entry name" value="TRANSPOSON TY3-I GAG-POL POLYPROTEIN"/>
    <property type="match status" value="1"/>
</dbReference>
<gene>
    <name evidence="2" type="ORF">MA16_Dca024212</name>
</gene>
<dbReference type="Proteomes" id="UP000233837">
    <property type="component" value="Unassembled WGS sequence"/>
</dbReference>
<dbReference type="Pfam" id="PF00078">
    <property type="entry name" value="RVT_1"/>
    <property type="match status" value="1"/>
</dbReference>
<evidence type="ECO:0000259" key="1">
    <source>
        <dbReference type="PROSITE" id="PS50878"/>
    </source>
</evidence>
<dbReference type="InterPro" id="IPR043128">
    <property type="entry name" value="Rev_trsase/Diguanyl_cyclase"/>
</dbReference>